<evidence type="ECO:0000313" key="3">
    <source>
        <dbReference type="Proteomes" id="UP000245802"/>
    </source>
</evidence>
<proteinExistence type="predicted"/>
<protein>
    <submittedName>
        <fullName evidence="2">Uncharacterized protein</fullName>
    </submittedName>
</protein>
<keyword evidence="1" id="KW-1133">Transmembrane helix</keyword>
<feature type="transmembrane region" description="Helical" evidence="1">
    <location>
        <begin position="395"/>
        <end position="420"/>
    </location>
</feature>
<keyword evidence="1" id="KW-0812">Transmembrane</keyword>
<dbReference type="Proteomes" id="UP000245802">
    <property type="component" value="Chromosome"/>
</dbReference>
<accession>A0A2Z3GZH9</accession>
<dbReference type="EMBL" id="CP025958">
    <property type="protein sequence ID" value="AWM39919.1"/>
    <property type="molecule type" value="Genomic_DNA"/>
</dbReference>
<feature type="transmembrane region" description="Helical" evidence="1">
    <location>
        <begin position="6"/>
        <end position="27"/>
    </location>
</feature>
<reference evidence="2 3" key="1">
    <citation type="submission" date="2018-01" db="EMBL/GenBank/DDBJ databases">
        <title>G. obscuriglobus.</title>
        <authorList>
            <person name="Franke J."/>
            <person name="Blomberg W."/>
            <person name="Selmecki A."/>
        </authorList>
    </citation>
    <scope>NUCLEOTIDE SEQUENCE [LARGE SCALE GENOMIC DNA]</scope>
    <source>
        <strain evidence="2 3">DSM 5831</strain>
    </source>
</reference>
<organism evidence="2 3">
    <name type="scientific">Gemmata obscuriglobus</name>
    <dbReference type="NCBI Taxonomy" id="114"/>
    <lineage>
        <taxon>Bacteria</taxon>
        <taxon>Pseudomonadati</taxon>
        <taxon>Planctomycetota</taxon>
        <taxon>Planctomycetia</taxon>
        <taxon>Gemmatales</taxon>
        <taxon>Gemmataceae</taxon>
        <taxon>Gemmata</taxon>
    </lineage>
</organism>
<keyword evidence="1" id="KW-0472">Membrane</keyword>
<dbReference type="AlphaFoldDB" id="A0A2Z3GZH9"/>
<name>A0A2Z3GZH9_9BACT</name>
<keyword evidence="3" id="KW-1185">Reference proteome</keyword>
<dbReference type="KEGG" id="gog:C1280_24880"/>
<evidence type="ECO:0000256" key="1">
    <source>
        <dbReference type="SAM" id="Phobius"/>
    </source>
</evidence>
<evidence type="ECO:0000313" key="2">
    <source>
        <dbReference type="EMBL" id="AWM39919.1"/>
    </source>
</evidence>
<sequence length="423" mass="45290">MPPPPWWFPGLALGLVAALVMGLISLVDAPDEHPSGAYRATARVLLRPAPGEPAVSDAERQRAAFLFRDRALLTRALEAPDAADGSAVLELERRLTVEAADSGIVTVALFGDAPDELAAVLDRIVARFVEELATRDHKTRNERVSQLEQVESALQSEMKLQEKTLKVVSHASGGDAALRDQLVRAETDLARGTPERLLLERRAEALKARRADGGAPDPVEALRLVDADPRVAPLLTQRATAAVALEKERAATASEASLRDLQAKLNQATAALTAARLPVRKEVDALLREADTHRAASELADVELRLAVARAAQEGLRQECDGLRKAIAAAHVTGAAAESVRRELAPLQQHLDKIGAQLAQLRADGSAETPRARPAGPAVVDPVRRPWRWGLAFGAAARAFGAAFVLATAFQLTGLVFHALRPR</sequence>
<gene>
    <name evidence="2" type="ORF">C1280_24880</name>
</gene>